<evidence type="ECO:0000256" key="5">
    <source>
        <dbReference type="ARBA" id="ARBA00022679"/>
    </source>
</evidence>
<dbReference type="Pfam" id="PF02518">
    <property type="entry name" value="HATPase_c"/>
    <property type="match status" value="1"/>
</dbReference>
<dbReference type="CDD" id="cd17774">
    <property type="entry name" value="CBS_two-component_sensor_histidine_kinase_repeat2"/>
    <property type="match status" value="1"/>
</dbReference>
<dbReference type="InterPro" id="IPR016132">
    <property type="entry name" value="Phyto_chromo_attachment"/>
</dbReference>
<dbReference type="Gene3D" id="2.10.70.100">
    <property type="match status" value="1"/>
</dbReference>
<dbReference type="InterPro" id="IPR036890">
    <property type="entry name" value="HATPase_C_sf"/>
</dbReference>
<reference evidence="15 16" key="1">
    <citation type="submission" date="2020-03" db="EMBL/GenBank/DDBJ databases">
        <title>Draft Genome Sequence of 2-Methylisoborneol Producing Pseudanabaena yagii Strain GIHE-NHR1 Isolated from North Han River in South Korea.</title>
        <authorList>
            <person name="Jeong J."/>
        </authorList>
    </citation>
    <scope>NUCLEOTIDE SEQUENCE [LARGE SCALE GENOMIC DNA]</scope>
    <source>
        <strain evidence="15 16">GIHE-NHR1</strain>
    </source>
</reference>
<feature type="domain" description="PAS" evidence="12">
    <location>
        <begin position="1041"/>
        <end position="1111"/>
    </location>
</feature>
<feature type="domain" description="Histidine kinase" evidence="11">
    <location>
        <begin position="1439"/>
        <end position="1653"/>
    </location>
</feature>
<feature type="domain" description="PAS" evidence="12">
    <location>
        <begin position="910"/>
        <end position="982"/>
    </location>
</feature>
<dbReference type="Gene3D" id="3.10.580.10">
    <property type="entry name" value="CBS-domain"/>
    <property type="match status" value="2"/>
</dbReference>
<feature type="domain" description="PAC" evidence="13">
    <location>
        <begin position="598"/>
        <end position="650"/>
    </location>
</feature>
<dbReference type="EC" id="2.7.13.3" evidence="3"/>
<dbReference type="Pfam" id="PF00571">
    <property type="entry name" value="CBS"/>
    <property type="match status" value="4"/>
</dbReference>
<dbReference type="SUPFAM" id="SSF54631">
    <property type="entry name" value="CBS-domain pair"/>
    <property type="match status" value="2"/>
</dbReference>
<evidence type="ECO:0000259" key="12">
    <source>
        <dbReference type="PROSITE" id="PS50112"/>
    </source>
</evidence>
<keyword evidence="16" id="KW-1185">Reference proteome</keyword>
<dbReference type="InterPro" id="IPR000700">
    <property type="entry name" value="PAS-assoc_C"/>
</dbReference>
<keyword evidence="7" id="KW-0902">Two-component regulatory system</keyword>
<dbReference type="InterPro" id="IPR003661">
    <property type="entry name" value="HisK_dim/P_dom"/>
</dbReference>
<dbReference type="PROSITE" id="PS50046">
    <property type="entry name" value="PHYTOCHROME_2"/>
    <property type="match status" value="1"/>
</dbReference>
<feature type="domain" description="CBS" evidence="14">
    <location>
        <begin position="168"/>
        <end position="234"/>
    </location>
</feature>
<feature type="domain" description="PAC" evidence="13">
    <location>
        <begin position="987"/>
        <end position="1040"/>
    </location>
</feature>
<feature type="domain" description="PAS" evidence="12">
    <location>
        <begin position="1294"/>
        <end position="1366"/>
    </location>
</feature>
<evidence type="ECO:0000256" key="1">
    <source>
        <dbReference type="ARBA" id="ARBA00000085"/>
    </source>
</evidence>
<dbReference type="SMART" id="SM00086">
    <property type="entry name" value="PAC"/>
    <property type="match status" value="7"/>
</dbReference>
<dbReference type="InterPro" id="IPR005467">
    <property type="entry name" value="His_kinase_dom"/>
</dbReference>
<keyword evidence="6" id="KW-0418">Kinase</keyword>
<dbReference type="PRINTS" id="PR00344">
    <property type="entry name" value="BCTRLSENSOR"/>
</dbReference>
<dbReference type="EMBL" id="JAAVJL010000001">
    <property type="protein sequence ID" value="NMF57608.1"/>
    <property type="molecule type" value="Genomic_DNA"/>
</dbReference>
<name>A0ABX1LN97_9CYAN</name>
<dbReference type="SUPFAM" id="SSF55874">
    <property type="entry name" value="ATPase domain of HSP90 chaperone/DNA topoisomerase II/histidine kinase"/>
    <property type="match status" value="1"/>
</dbReference>
<dbReference type="InterPro" id="IPR029016">
    <property type="entry name" value="GAF-like_dom_sf"/>
</dbReference>
<organism evidence="15 16">
    <name type="scientific">Pseudanabaena yagii GIHE-NHR1</name>
    <dbReference type="NCBI Taxonomy" id="2722753"/>
    <lineage>
        <taxon>Bacteria</taxon>
        <taxon>Bacillati</taxon>
        <taxon>Cyanobacteriota</taxon>
        <taxon>Cyanophyceae</taxon>
        <taxon>Pseudanabaenales</taxon>
        <taxon>Pseudanabaenaceae</taxon>
        <taxon>Pseudanabaena</taxon>
        <taxon>Pseudanabaena yagii</taxon>
    </lineage>
</organism>
<keyword evidence="4" id="KW-0597">Phosphoprotein</keyword>
<evidence type="ECO:0000256" key="7">
    <source>
        <dbReference type="ARBA" id="ARBA00023012"/>
    </source>
</evidence>
<feature type="domain" description="PAS" evidence="12">
    <location>
        <begin position="525"/>
        <end position="595"/>
    </location>
</feature>
<feature type="domain" description="PAC" evidence="13">
    <location>
        <begin position="1369"/>
        <end position="1421"/>
    </location>
</feature>
<feature type="domain" description="PAS" evidence="12">
    <location>
        <begin position="1161"/>
        <end position="1235"/>
    </location>
</feature>
<evidence type="ECO:0000256" key="6">
    <source>
        <dbReference type="ARBA" id="ARBA00022777"/>
    </source>
</evidence>
<dbReference type="InterPro" id="IPR004358">
    <property type="entry name" value="Sig_transdc_His_kin-like_C"/>
</dbReference>
<dbReference type="SMART" id="SM00388">
    <property type="entry name" value="HisKA"/>
    <property type="match status" value="1"/>
</dbReference>
<evidence type="ECO:0000256" key="3">
    <source>
        <dbReference type="ARBA" id="ARBA00012438"/>
    </source>
</evidence>
<dbReference type="InterPro" id="IPR013655">
    <property type="entry name" value="PAS_fold_3"/>
</dbReference>
<dbReference type="Gene3D" id="3.30.450.20">
    <property type="entry name" value="PAS domain"/>
    <property type="match status" value="7"/>
</dbReference>
<keyword evidence="9" id="KW-0175">Coiled coil</keyword>
<dbReference type="SUPFAM" id="SSF55781">
    <property type="entry name" value="GAF domain-like"/>
    <property type="match status" value="1"/>
</dbReference>
<dbReference type="PROSITE" id="PS50112">
    <property type="entry name" value="PAS"/>
    <property type="match status" value="7"/>
</dbReference>
<evidence type="ECO:0000313" key="16">
    <source>
        <dbReference type="Proteomes" id="UP000738376"/>
    </source>
</evidence>
<protein>
    <recommendedName>
        <fullName evidence="3">histidine kinase</fullName>
        <ecNumber evidence="3">2.7.13.3</ecNumber>
    </recommendedName>
</protein>
<dbReference type="CDD" id="cd00130">
    <property type="entry name" value="PAS"/>
    <property type="match status" value="7"/>
</dbReference>
<feature type="domain" description="PAC" evidence="13">
    <location>
        <begin position="727"/>
        <end position="780"/>
    </location>
</feature>
<dbReference type="InterPro" id="IPR035965">
    <property type="entry name" value="PAS-like_dom_sf"/>
</dbReference>
<evidence type="ECO:0000256" key="4">
    <source>
        <dbReference type="ARBA" id="ARBA00022553"/>
    </source>
</evidence>
<dbReference type="SMART" id="SM00091">
    <property type="entry name" value="PAS"/>
    <property type="match status" value="7"/>
</dbReference>
<sequence>MSPIAASLASIDLKSAIIPNPLVVNADLMVIDAIAQMSSVRISCPANHGEGKLNDVHIEARSSCVLVMDDSKVIGIVTERDIVRISAQQRSLSSLTVREVMASPVITLKESEFTDLFSVVNILQQFHIRHIPIVDKDDHLLGIVTHESIRQLARPVDLLRLRLVSEVMTAAVVCAAPSTLMLAIAQLMTERHISSVLIVDTQVDHDGNPFQIPLGIITERDIVQFQSLGLSLDSIEVHVVMSTPVFSVSPEDSLMVVQQIMEQQSIRRLAVTDARGALVGVVTQTSLLQALNPIELYTLSNILMKKVSQLEEEKLQLMERYANELEVQVKERTAALNAKAEREKILSKISVKIANSLHLPEILEATVQETRAFLECDRTVIWQIPSEGRGIIVAESVGDGWRSLLHDEIDDPCFRGDTTSKYSKGRTISINNVHGVDYPKCYVQLLEKYQVKSSLIVPIQVSGQLWGLLIGHQCDHYRQWMEDDLKLLDDMAVQIAIAIQQAMAYQQVQAELLERQRTEANLRDSEQRFASLATAVPVGIFRTDPEGNCLYVNERWCQIAGLTASEAQGFGWVNAIHLSDRELVSAEWYTSVQENRPFQLEYRFQNQSGKITWVYGQSVSQRNEIGDIIGYVGTITDISDRKISEVNLKESEERLRLALMAANQGLYDLNVQTGKVIVSPEYAIMLGYDPATFEETNAAWIERLHPDDHITVANIYQEYIAGNIPEYKVEFRQRTYSGEWKWILSLGKIVEWDAEGKALRMLGTHTDISDRKLAEEQAKHRLDILEAARDIIASADGEGRITYLNQTGKSILGLESTTDIYNTQIPDYHPPHIAEFVLQEALPQCIQQGFWSGETIFRCRDGTEIPVLQMIVCHRGSDNNINQFSTIARDISDLKQAEKERLLSEQVRNELKLLENILDIVLAGYWDWDIPKHYEYLSPSFKQMFGYEDHEIANLPESWQQIIFPEDLPKAMEAFERHVQSHGEIPYSIEVRYRHKDGSTVWVICSGQVIEWDFEGNPIRMIGCHIDISDRKQAEEQLRASKEELERFFSVALDLLCIADMEGNFCRLNRSWETTLGYTLEELEGEKFLDFVHPDDIAATLKVMSNLSEQQAVIAFVNRYRCKDGTYRYIEWYSRPYGNSIYAAARDITNRKYAEDEILEKQRFIQKIADASPNILYLYDLQEHRNVYCNREVASVLGYTAAEVQAMGSDFFSNLMHPNDLPKIYGYYQKINAAQDGDIFELEYRMRHANGEYRWLYSRDSIFSRDEQGRPKQTIGTAQDISDRKQAESALRNLSDRLTLAVKSAEIGIWDWDVIQNVLQWDDRMYELYGLKPDQFANAYEAWASTLHPDDRINTENAIQQSLRGEKEYDPEFRVVLPDGTSRFIKAYSLVQRNELGEPLRMVGINFDISDRKQAEALIQQTSAQLEASNRELEAFAYSVSHDLRAPLRAIDGFSNALMEDYGDKFDEDGRDYFERIRRNIQRMGMLIDDLLRLSRVSRSEMQYSKVNLSSLVQEQIRELQESDPQRQVEAVIAPEIIVSADVTLMRVIISNLIQNAWKFTSHHATTRIEFGMIEQNEQSVYFVRDDGAGFDMNYTKMLFGVFQRLHNTNEFPGTGIGLATVQRVIHRHGGKVWAEGEVEKGATIYFTLPNNPIRI</sequence>
<dbReference type="PROSITE" id="PS51371">
    <property type="entry name" value="CBS"/>
    <property type="match status" value="4"/>
</dbReference>
<dbReference type="Pfam" id="PF00989">
    <property type="entry name" value="PAS"/>
    <property type="match status" value="1"/>
</dbReference>
<gene>
    <name evidence="15" type="ORF">HC246_06155</name>
</gene>
<dbReference type="InterPro" id="IPR001610">
    <property type="entry name" value="PAC"/>
</dbReference>
<keyword evidence="8" id="KW-0129">CBS domain</keyword>
<dbReference type="PROSITE" id="PS50113">
    <property type="entry name" value="PAC"/>
    <property type="match status" value="5"/>
</dbReference>
<evidence type="ECO:0000259" key="14">
    <source>
        <dbReference type="PROSITE" id="PS51371"/>
    </source>
</evidence>
<feature type="domain" description="PAS" evidence="12">
    <location>
        <begin position="651"/>
        <end position="723"/>
    </location>
</feature>
<dbReference type="PANTHER" id="PTHR43304:SF1">
    <property type="entry name" value="PAC DOMAIN-CONTAINING PROTEIN"/>
    <property type="match status" value="1"/>
</dbReference>
<dbReference type="InterPro" id="IPR046342">
    <property type="entry name" value="CBS_dom_sf"/>
</dbReference>
<feature type="domain" description="CBS" evidence="14">
    <location>
        <begin position="101"/>
        <end position="161"/>
    </location>
</feature>
<dbReference type="CDD" id="cd00082">
    <property type="entry name" value="HisKA"/>
    <property type="match status" value="1"/>
</dbReference>
<evidence type="ECO:0000259" key="11">
    <source>
        <dbReference type="PROSITE" id="PS50109"/>
    </source>
</evidence>
<dbReference type="Gene3D" id="3.30.450.40">
    <property type="match status" value="1"/>
</dbReference>
<feature type="domain" description="PAS" evidence="12">
    <location>
        <begin position="777"/>
        <end position="849"/>
    </location>
</feature>
<feature type="domain" description="Phytochrome chromophore attachment site" evidence="10">
    <location>
        <begin position="358"/>
        <end position="494"/>
    </location>
</feature>
<evidence type="ECO:0000313" key="15">
    <source>
        <dbReference type="EMBL" id="NMF57608.1"/>
    </source>
</evidence>
<dbReference type="Pfam" id="PF08447">
    <property type="entry name" value="PAS_3"/>
    <property type="match status" value="6"/>
</dbReference>
<feature type="domain" description="CBS" evidence="14">
    <location>
        <begin position="17"/>
        <end position="92"/>
    </location>
</feature>
<dbReference type="RefSeq" id="WP_169362614.1">
    <property type="nucleotide sequence ID" value="NZ_JAAVJL010000001.1"/>
</dbReference>
<dbReference type="InterPro" id="IPR003594">
    <property type="entry name" value="HATPase_dom"/>
</dbReference>
<keyword evidence="5" id="KW-0808">Transferase</keyword>
<evidence type="ECO:0000256" key="8">
    <source>
        <dbReference type="PROSITE-ProRule" id="PRU00703"/>
    </source>
</evidence>
<evidence type="ECO:0000256" key="2">
    <source>
        <dbReference type="ARBA" id="ARBA00006402"/>
    </source>
</evidence>
<feature type="domain" description="CBS" evidence="14">
    <location>
        <begin position="241"/>
        <end position="298"/>
    </location>
</feature>
<dbReference type="InterPro" id="IPR052162">
    <property type="entry name" value="Sensor_kinase/Photoreceptor"/>
</dbReference>
<comment type="caution">
    <text evidence="15">The sequence shown here is derived from an EMBL/GenBank/DDBJ whole genome shotgun (WGS) entry which is preliminary data.</text>
</comment>
<accession>A0ABX1LN97</accession>
<dbReference type="InterPro" id="IPR003018">
    <property type="entry name" value="GAF"/>
</dbReference>
<dbReference type="Pfam" id="PF01590">
    <property type="entry name" value="GAF"/>
    <property type="match status" value="1"/>
</dbReference>
<dbReference type="SMART" id="SM00116">
    <property type="entry name" value="CBS"/>
    <property type="match status" value="4"/>
</dbReference>
<dbReference type="SMART" id="SM00065">
    <property type="entry name" value="GAF"/>
    <property type="match status" value="1"/>
</dbReference>
<feature type="domain" description="PAC" evidence="13">
    <location>
        <begin position="1240"/>
        <end position="1293"/>
    </location>
</feature>
<dbReference type="SMART" id="SM00387">
    <property type="entry name" value="HATPase_c"/>
    <property type="match status" value="1"/>
</dbReference>
<dbReference type="Pfam" id="PF00512">
    <property type="entry name" value="HisKA"/>
    <property type="match status" value="1"/>
</dbReference>
<dbReference type="CDD" id="cd04620">
    <property type="entry name" value="CBS_two-component_sensor_histidine_kinase_repeat1"/>
    <property type="match status" value="1"/>
</dbReference>
<evidence type="ECO:0000259" key="13">
    <source>
        <dbReference type="PROSITE" id="PS50113"/>
    </source>
</evidence>
<dbReference type="InterPro" id="IPR013767">
    <property type="entry name" value="PAS_fold"/>
</dbReference>
<dbReference type="InterPro" id="IPR036097">
    <property type="entry name" value="HisK_dim/P_sf"/>
</dbReference>
<proteinExistence type="inferred from homology"/>
<evidence type="ECO:0000259" key="10">
    <source>
        <dbReference type="PROSITE" id="PS50046"/>
    </source>
</evidence>
<dbReference type="PANTHER" id="PTHR43304">
    <property type="entry name" value="PHYTOCHROME-LIKE PROTEIN CPH1"/>
    <property type="match status" value="1"/>
</dbReference>
<dbReference type="Proteomes" id="UP000738376">
    <property type="component" value="Unassembled WGS sequence"/>
</dbReference>
<dbReference type="SUPFAM" id="SSF47384">
    <property type="entry name" value="Homodimeric domain of signal transducing histidine kinase"/>
    <property type="match status" value="1"/>
</dbReference>
<dbReference type="SUPFAM" id="SSF55785">
    <property type="entry name" value="PYP-like sensor domain (PAS domain)"/>
    <property type="match status" value="7"/>
</dbReference>
<dbReference type="Gene3D" id="3.30.565.10">
    <property type="entry name" value="Histidine kinase-like ATPase, C-terminal domain"/>
    <property type="match status" value="1"/>
</dbReference>
<dbReference type="InterPro" id="IPR000644">
    <property type="entry name" value="CBS_dom"/>
</dbReference>
<dbReference type="PROSITE" id="PS50109">
    <property type="entry name" value="HIS_KIN"/>
    <property type="match status" value="1"/>
</dbReference>
<evidence type="ECO:0000256" key="9">
    <source>
        <dbReference type="SAM" id="Coils"/>
    </source>
</evidence>
<dbReference type="NCBIfam" id="TIGR00229">
    <property type="entry name" value="sensory_box"/>
    <property type="match status" value="7"/>
</dbReference>
<dbReference type="Gene3D" id="1.10.287.130">
    <property type="match status" value="1"/>
</dbReference>
<comment type="similarity">
    <text evidence="2">In the N-terminal section; belongs to the phytochrome family.</text>
</comment>
<dbReference type="InterPro" id="IPR000014">
    <property type="entry name" value="PAS"/>
</dbReference>
<comment type="catalytic activity">
    <reaction evidence="1">
        <text>ATP + protein L-histidine = ADP + protein N-phospho-L-histidine.</text>
        <dbReference type="EC" id="2.7.13.3"/>
    </reaction>
</comment>
<feature type="coiled-coil region" evidence="9">
    <location>
        <begin position="300"/>
        <end position="327"/>
    </location>
</feature>